<dbReference type="SUPFAM" id="SSF55770">
    <property type="entry name" value="Profilin (actin-binding protein)"/>
    <property type="match status" value="1"/>
</dbReference>
<dbReference type="PANTHER" id="PTHR11604:SF2">
    <property type="entry name" value="PROFILIN-4"/>
    <property type="match status" value="1"/>
</dbReference>
<dbReference type="InterPro" id="IPR048278">
    <property type="entry name" value="PFN"/>
</dbReference>
<accession>A0ABN9KXX1</accession>
<dbReference type="Gene3D" id="3.30.450.30">
    <property type="entry name" value="Dynein light chain 2a, cytoplasmic"/>
    <property type="match status" value="1"/>
</dbReference>
<dbReference type="Proteomes" id="UP001176940">
    <property type="component" value="Unassembled WGS sequence"/>
</dbReference>
<organism evidence="2 3">
    <name type="scientific">Ranitomeya imitator</name>
    <name type="common">mimic poison frog</name>
    <dbReference type="NCBI Taxonomy" id="111125"/>
    <lineage>
        <taxon>Eukaryota</taxon>
        <taxon>Metazoa</taxon>
        <taxon>Chordata</taxon>
        <taxon>Craniata</taxon>
        <taxon>Vertebrata</taxon>
        <taxon>Euteleostomi</taxon>
        <taxon>Amphibia</taxon>
        <taxon>Batrachia</taxon>
        <taxon>Anura</taxon>
        <taxon>Neobatrachia</taxon>
        <taxon>Hyloidea</taxon>
        <taxon>Dendrobatidae</taxon>
        <taxon>Dendrobatinae</taxon>
        <taxon>Ranitomeya</taxon>
    </lineage>
</organism>
<evidence type="ECO:0000313" key="3">
    <source>
        <dbReference type="Proteomes" id="UP001176940"/>
    </source>
</evidence>
<reference evidence="2" key="1">
    <citation type="submission" date="2023-07" db="EMBL/GenBank/DDBJ databases">
        <authorList>
            <person name="Stuckert A."/>
        </authorList>
    </citation>
    <scope>NUCLEOTIDE SEQUENCE</scope>
</reference>
<keyword evidence="3" id="KW-1185">Reference proteome</keyword>
<evidence type="ECO:0000313" key="2">
    <source>
        <dbReference type="EMBL" id="CAJ0926200.1"/>
    </source>
</evidence>
<comment type="caution">
    <text evidence="2">The sequence shown here is derived from an EMBL/GenBank/DDBJ whole genome shotgun (WGS) entry which is preliminary data.</text>
</comment>
<dbReference type="PANTHER" id="PTHR11604">
    <property type="entry name" value="PROFILIN"/>
    <property type="match status" value="1"/>
</dbReference>
<proteinExistence type="inferred from homology"/>
<sequence>MNQIQILLYDALIKTQHVERAALVKIRDATALTSPPGFHLQPHHIHGIIDAFKKTPVLRREGFNFGDKIYQCVRADKNSIYAKCVSGTESGGLVWDLL</sequence>
<evidence type="ECO:0000256" key="1">
    <source>
        <dbReference type="ARBA" id="ARBA00010058"/>
    </source>
</evidence>
<comment type="similarity">
    <text evidence="1">Belongs to the profilin family.</text>
</comment>
<dbReference type="Pfam" id="PF00235">
    <property type="entry name" value="Profilin"/>
    <property type="match status" value="1"/>
</dbReference>
<name>A0ABN9KXX1_9NEOB</name>
<dbReference type="EMBL" id="CAUEEQ010003880">
    <property type="protein sequence ID" value="CAJ0926200.1"/>
    <property type="molecule type" value="Genomic_DNA"/>
</dbReference>
<protein>
    <submittedName>
        <fullName evidence="2">Uncharacterized protein</fullName>
    </submittedName>
</protein>
<gene>
    <name evidence="2" type="ORF">RIMI_LOCUS2712024</name>
</gene>
<dbReference type="InterPro" id="IPR036140">
    <property type="entry name" value="PFN_sf"/>
</dbReference>
<dbReference type="InterPro" id="IPR005455">
    <property type="entry name" value="PFN_euk"/>
</dbReference>